<proteinExistence type="predicted"/>
<keyword evidence="4" id="KW-1185">Reference proteome</keyword>
<feature type="region of interest" description="Disordered" evidence="1">
    <location>
        <begin position="193"/>
        <end position="249"/>
    </location>
</feature>
<name>A0ABZ2BHU7_9HYPH</name>
<evidence type="ECO:0000313" key="3">
    <source>
        <dbReference type="EMBL" id="WVT06323.1"/>
    </source>
</evidence>
<dbReference type="Proteomes" id="UP001432360">
    <property type="component" value="Plasmid pSchITTGS70b"/>
</dbReference>
<reference evidence="3" key="1">
    <citation type="submission" date="2023-08" db="EMBL/GenBank/DDBJ databases">
        <title>Complete genome sequence of Sinorhizobium chiapanecum ITTG S70 isolated from Acaciella angustissima nodules in Chiapas-Mexico.</title>
        <authorList>
            <person name="Rincon-Rosales R."/>
            <person name="Rogel M.A."/>
            <person name="Rincon-Medina C.I."/>
            <person name="Guerrero G."/>
            <person name="Manzano-Gomez L.A."/>
            <person name="Lopez-Lopez A."/>
            <person name="Rincon Molina F.A."/>
            <person name="Martinez-Romero E."/>
        </authorList>
    </citation>
    <scope>NUCLEOTIDE SEQUENCE</scope>
    <source>
        <strain evidence="3">ITTG S70</strain>
        <plasmid evidence="3">pSchITTGS70b</plasmid>
    </source>
</reference>
<sequence>MPCWYPCLTVGSDVHLKDLALHDADHDIRTRTHELTVPATFYAAARLGARPRRSPVGVACSISRRRRGGGACLQANRQSVRRRIGVIDALLARSEVVIAEARRTGPAKSARAEEDLLVYDLDWDEDVRLDEWRVVLTETEGLPPVLRAALLLDAWNDLQVLQHAPWLGRLLAAEALRQAGLASRRHQSRLEIHPRRAPSASRARHPACWRSSMASSRPRSSASRSTTGRMHQGKVKYHESVRLNGVGSA</sequence>
<dbReference type="EMBL" id="CP133150">
    <property type="protein sequence ID" value="WVT06323.1"/>
    <property type="molecule type" value="Genomic_DNA"/>
</dbReference>
<dbReference type="InterPro" id="IPR011670">
    <property type="entry name" value="DUF1612"/>
</dbReference>
<dbReference type="Pfam" id="PF07756">
    <property type="entry name" value="DUF1612"/>
    <property type="match status" value="1"/>
</dbReference>
<evidence type="ECO:0000256" key="1">
    <source>
        <dbReference type="SAM" id="MobiDB-lite"/>
    </source>
</evidence>
<evidence type="ECO:0000259" key="2">
    <source>
        <dbReference type="Pfam" id="PF07756"/>
    </source>
</evidence>
<evidence type="ECO:0000313" key="4">
    <source>
        <dbReference type="Proteomes" id="UP001432360"/>
    </source>
</evidence>
<dbReference type="RefSeq" id="WP_331375387.1">
    <property type="nucleotide sequence ID" value="NZ_CP133150.1"/>
</dbReference>
<feature type="compositionally biased region" description="Low complexity" evidence="1">
    <location>
        <begin position="210"/>
        <end position="225"/>
    </location>
</feature>
<protein>
    <submittedName>
        <fullName evidence="3">DUF1612 domain-containing protein</fullName>
    </submittedName>
</protein>
<gene>
    <name evidence="3" type="ORF">RB548_21850</name>
</gene>
<keyword evidence="3" id="KW-0614">Plasmid</keyword>
<organism evidence="3 4">
    <name type="scientific">Sinorhizobium chiapasense</name>
    <dbReference type="NCBI Taxonomy" id="501572"/>
    <lineage>
        <taxon>Bacteria</taxon>
        <taxon>Pseudomonadati</taxon>
        <taxon>Pseudomonadota</taxon>
        <taxon>Alphaproteobacteria</taxon>
        <taxon>Hyphomicrobiales</taxon>
        <taxon>Rhizobiaceae</taxon>
        <taxon>Sinorhizobium/Ensifer group</taxon>
        <taxon>Sinorhizobium</taxon>
    </lineage>
</organism>
<feature type="domain" description="DUF1612" evidence="2">
    <location>
        <begin position="117"/>
        <end position="210"/>
    </location>
</feature>
<geneLocation type="plasmid" evidence="3 4">
    <name>pSchITTGS70b</name>
</geneLocation>
<accession>A0ABZ2BHU7</accession>